<dbReference type="GO" id="GO:0051603">
    <property type="term" value="P:proteolysis involved in protein catabolic process"/>
    <property type="evidence" value="ECO:0007669"/>
    <property type="project" value="TreeGrafter"/>
</dbReference>
<dbReference type="AlphaFoldDB" id="A0AAD9JKZ4"/>
<accession>A0AAD9JKZ4</accession>
<reference evidence="5" key="1">
    <citation type="journal article" date="2023" name="Mol. Biol. Evol.">
        <title>Third-Generation Sequencing Reveals the Adaptive Role of the Epigenome in Three Deep-Sea Polychaetes.</title>
        <authorList>
            <person name="Perez M."/>
            <person name="Aroh O."/>
            <person name="Sun Y."/>
            <person name="Lan Y."/>
            <person name="Juniper S.K."/>
            <person name="Young C.R."/>
            <person name="Angers B."/>
            <person name="Qian P.Y."/>
        </authorList>
    </citation>
    <scope>NUCLEOTIDE SEQUENCE</scope>
    <source>
        <strain evidence="5">P08H-3</strain>
    </source>
</reference>
<dbReference type="PANTHER" id="PTHR13363:SF6">
    <property type="entry name" value="RING FINGER AND SPRY DOMAIN-CONTAINING PROTEIN 1"/>
    <property type="match status" value="1"/>
</dbReference>
<keyword evidence="6" id="KW-1185">Reference proteome</keyword>
<evidence type="ECO:0000313" key="5">
    <source>
        <dbReference type="EMBL" id="KAK2154348.1"/>
    </source>
</evidence>
<keyword evidence="2" id="KW-0863">Zinc-finger</keyword>
<name>A0AAD9JKZ4_9ANNE</name>
<organism evidence="5 6">
    <name type="scientific">Paralvinella palmiformis</name>
    <dbReference type="NCBI Taxonomy" id="53620"/>
    <lineage>
        <taxon>Eukaryota</taxon>
        <taxon>Metazoa</taxon>
        <taxon>Spiralia</taxon>
        <taxon>Lophotrochozoa</taxon>
        <taxon>Annelida</taxon>
        <taxon>Polychaeta</taxon>
        <taxon>Sedentaria</taxon>
        <taxon>Canalipalpata</taxon>
        <taxon>Terebellida</taxon>
        <taxon>Terebelliformia</taxon>
        <taxon>Alvinellidae</taxon>
        <taxon>Paralvinella</taxon>
    </lineage>
</organism>
<dbReference type="InterPro" id="IPR001870">
    <property type="entry name" value="B30.2/SPRY"/>
</dbReference>
<gene>
    <name evidence="5" type="ORF">LSH36_270g03024</name>
</gene>
<evidence type="ECO:0000313" key="6">
    <source>
        <dbReference type="Proteomes" id="UP001208570"/>
    </source>
</evidence>
<proteinExistence type="predicted"/>
<evidence type="ECO:0000259" key="4">
    <source>
        <dbReference type="PROSITE" id="PS50188"/>
    </source>
</evidence>
<dbReference type="PANTHER" id="PTHR13363">
    <property type="entry name" value="RING FINGER AND SRY DOMAIN-CONTAINING"/>
    <property type="match status" value="1"/>
</dbReference>
<dbReference type="Gene3D" id="2.60.120.920">
    <property type="match status" value="1"/>
</dbReference>
<sequence>MSARRKGDILGLLLDLENHQVIFSLNGHPHTPHNKLFTNAKSGFFAAASFMSFQQCLFNFGAVPFRCPPKDIKFNKFNDFGKLSEEEKVILPRHKRLELLREVRVKEDSCTICCDQPADVTLQPCEHR</sequence>
<dbReference type="InterPro" id="IPR043136">
    <property type="entry name" value="B30.2/SPRY_sf"/>
</dbReference>
<keyword evidence="1" id="KW-0479">Metal-binding</keyword>
<protein>
    <recommendedName>
        <fullName evidence="4">B30.2/SPRY domain-containing protein</fullName>
    </recommendedName>
</protein>
<dbReference type="InterPro" id="IPR045129">
    <property type="entry name" value="RNF123/RKP/RSPRY1"/>
</dbReference>
<dbReference type="GO" id="GO:0008270">
    <property type="term" value="F:zinc ion binding"/>
    <property type="evidence" value="ECO:0007669"/>
    <property type="project" value="UniProtKB-KW"/>
</dbReference>
<dbReference type="EMBL" id="JAODUP010000270">
    <property type="protein sequence ID" value="KAK2154348.1"/>
    <property type="molecule type" value="Genomic_DNA"/>
</dbReference>
<evidence type="ECO:0000256" key="2">
    <source>
        <dbReference type="ARBA" id="ARBA00022771"/>
    </source>
</evidence>
<dbReference type="Proteomes" id="UP001208570">
    <property type="component" value="Unassembled WGS sequence"/>
</dbReference>
<keyword evidence="3" id="KW-0862">Zinc</keyword>
<dbReference type="GO" id="GO:0004842">
    <property type="term" value="F:ubiquitin-protein transferase activity"/>
    <property type="evidence" value="ECO:0007669"/>
    <property type="project" value="InterPro"/>
</dbReference>
<feature type="domain" description="B30.2/SPRY" evidence="4">
    <location>
        <begin position="1"/>
        <end position="65"/>
    </location>
</feature>
<dbReference type="Pfam" id="PF00622">
    <property type="entry name" value="SPRY"/>
    <property type="match status" value="1"/>
</dbReference>
<comment type="caution">
    <text evidence="5">The sequence shown here is derived from an EMBL/GenBank/DDBJ whole genome shotgun (WGS) entry which is preliminary data.</text>
</comment>
<dbReference type="PROSITE" id="PS50188">
    <property type="entry name" value="B302_SPRY"/>
    <property type="match status" value="1"/>
</dbReference>
<dbReference type="GO" id="GO:0005737">
    <property type="term" value="C:cytoplasm"/>
    <property type="evidence" value="ECO:0007669"/>
    <property type="project" value="TreeGrafter"/>
</dbReference>
<evidence type="ECO:0000256" key="3">
    <source>
        <dbReference type="ARBA" id="ARBA00022833"/>
    </source>
</evidence>
<evidence type="ECO:0000256" key="1">
    <source>
        <dbReference type="ARBA" id="ARBA00022723"/>
    </source>
</evidence>
<dbReference type="InterPro" id="IPR003877">
    <property type="entry name" value="SPRY_dom"/>
</dbReference>